<keyword evidence="2" id="KW-1185">Reference proteome</keyword>
<dbReference type="AlphaFoldDB" id="A0A4Y2KWK4"/>
<evidence type="ECO:0000313" key="2">
    <source>
        <dbReference type="Proteomes" id="UP000499080"/>
    </source>
</evidence>
<dbReference type="Proteomes" id="UP000499080">
    <property type="component" value="Unassembled WGS sequence"/>
</dbReference>
<name>A0A4Y2KWK4_ARAVE</name>
<organism evidence="1 2">
    <name type="scientific">Araneus ventricosus</name>
    <name type="common">Orbweaver spider</name>
    <name type="synonym">Epeira ventricosa</name>
    <dbReference type="NCBI Taxonomy" id="182803"/>
    <lineage>
        <taxon>Eukaryota</taxon>
        <taxon>Metazoa</taxon>
        <taxon>Ecdysozoa</taxon>
        <taxon>Arthropoda</taxon>
        <taxon>Chelicerata</taxon>
        <taxon>Arachnida</taxon>
        <taxon>Araneae</taxon>
        <taxon>Araneomorphae</taxon>
        <taxon>Entelegynae</taxon>
        <taxon>Araneoidea</taxon>
        <taxon>Araneidae</taxon>
        <taxon>Araneus</taxon>
    </lineage>
</organism>
<sequence>MGSSSTFKLISSPSRDIAKFVAKMLAKFVHKPQFPDRKRLRNIADRKAHNLYLNHTQATPNAEYVDYEDEETDCSSDISEVILNLNTNKPSTSNRLISLTDPKCKQLTPFVAKSSQMRLCLPSTAVVGERCGVSDRAVAAIASSVLHDVGLTTSNNSDLVVEEKKLRREKAKIRFQALSEAQALPLKGLYFECRKDSTLIEERVDTKRYTRKAKEERLCLIEELGSRYITNLSPSFGTAKLISATIIGYFKGITRDLSQLLAIGCDGISVNIGWKSGVIRCLELKLGKPLHNFGEALLTCETWPVTTFEIIDGELPTTDRRDLSKDQMNLLEISQALRLGNCSDELARRSLSTLSHSRWLTTASRVLRLYVSSPVSSLKLKQIAEFVMKVYTPNWFNMKSKHSLKY</sequence>
<reference evidence="1 2" key="1">
    <citation type="journal article" date="2019" name="Sci. Rep.">
        <title>Orb-weaving spider Araneus ventricosus genome elucidates the spidroin gene catalogue.</title>
        <authorList>
            <person name="Kono N."/>
            <person name="Nakamura H."/>
            <person name="Ohtoshi R."/>
            <person name="Moran D.A.P."/>
            <person name="Shinohara A."/>
            <person name="Yoshida Y."/>
            <person name="Fujiwara M."/>
            <person name="Mori M."/>
            <person name="Tomita M."/>
            <person name="Arakawa K."/>
        </authorList>
    </citation>
    <scope>NUCLEOTIDE SEQUENCE [LARGE SCALE GENOMIC DNA]</scope>
</reference>
<dbReference type="EMBL" id="BGPR01116312">
    <property type="protein sequence ID" value="GBN06632.1"/>
    <property type="molecule type" value="Genomic_DNA"/>
</dbReference>
<dbReference type="PANTHER" id="PTHR46409:SF1">
    <property type="entry name" value="HTH PSQ-TYPE DOMAIN-CONTAINING PROTEIN"/>
    <property type="match status" value="1"/>
</dbReference>
<proteinExistence type="predicted"/>
<protein>
    <submittedName>
        <fullName evidence="1">Uncharacterized protein</fullName>
    </submittedName>
</protein>
<gene>
    <name evidence="1" type="ORF">AVEN_15252_1</name>
</gene>
<evidence type="ECO:0000313" key="1">
    <source>
        <dbReference type="EMBL" id="GBN06632.1"/>
    </source>
</evidence>
<dbReference type="PANTHER" id="PTHR46409">
    <property type="entry name" value="HTH PSQ-TYPE DOMAIN-CONTAINING PROTEIN"/>
    <property type="match status" value="1"/>
</dbReference>
<comment type="caution">
    <text evidence="1">The sequence shown here is derived from an EMBL/GenBank/DDBJ whole genome shotgun (WGS) entry which is preliminary data.</text>
</comment>
<accession>A0A4Y2KWK4</accession>